<evidence type="ECO:0000256" key="2">
    <source>
        <dbReference type="SAM" id="SignalP"/>
    </source>
</evidence>
<keyword evidence="2" id="KW-0732">Signal</keyword>
<proteinExistence type="predicted"/>
<accession>A0AA97P2E1</accession>
<dbReference type="EMBL" id="JH793606">
    <property type="protein sequence ID" value="ELQ40790.1"/>
    <property type="molecule type" value="Genomic_DNA"/>
</dbReference>
<feature type="region of interest" description="Disordered" evidence="1">
    <location>
        <begin position="39"/>
        <end position="77"/>
    </location>
</feature>
<organism evidence="3">
    <name type="scientific">Pyricularia oryzae (strain Y34)</name>
    <name type="common">Rice blast fungus</name>
    <name type="synonym">Magnaporthe oryzae</name>
    <dbReference type="NCBI Taxonomy" id="1143189"/>
    <lineage>
        <taxon>Eukaryota</taxon>
        <taxon>Fungi</taxon>
        <taxon>Dikarya</taxon>
        <taxon>Ascomycota</taxon>
        <taxon>Pezizomycotina</taxon>
        <taxon>Sordariomycetes</taxon>
        <taxon>Sordariomycetidae</taxon>
        <taxon>Magnaporthales</taxon>
        <taxon>Pyriculariaceae</taxon>
        <taxon>Pyricularia</taxon>
    </lineage>
</organism>
<protein>
    <submittedName>
        <fullName evidence="3">Uncharacterized protein</fullName>
    </submittedName>
</protein>
<feature type="signal peptide" evidence="2">
    <location>
        <begin position="1"/>
        <end position="18"/>
    </location>
</feature>
<feature type="chain" id="PRO_5041719854" evidence="2">
    <location>
        <begin position="19"/>
        <end position="140"/>
    </location>
</feature>
<reference evidence="3" key="1">
    <citation type="journal article" date="2012" name="PLoS Genet.">
        <title>Comparative analysis of the genomes of two field isolates of the rice blast fungus Magnaporthe oryzae.</title>
        <authorList>
            <person name="Xue M."/>
            <person name="Yang J."/>
            <person name="Li Z."/>
            <person name="Hu S."/>
            <person name="Yao N."/>
            <person name="Dean R.A."/>
            <person name="Zhao W."/>
            <person name="Shen M."/>
            <person name="Zhang H."/>
            <person name="Li C."/>
            <person name="Liu L."/>
            <person name="Cao L."/>
            <person name="Xu X."/>
            <person name="Xing Y."/>
            <person name="Hsiang T."/>
            <person name="Zhang Z."/>
            <person name="Xu J.R."/>
            <person name="Peng Y.L."/>
        </authorList>
    </citation>
    <scope>NUCLEOTIDE SEQUENCE</scope>
    <source>
        <strain evidence="3">Y34</strain>
    </source>
</reference>
<evidence type="ECO:0000256" key="1">
    <source>
        <dbReference type="SAM" id="MobiDB-lite"/>
    </source>
</evidence>
<evidence type="ECO:0000313" key="3">
    <source>
        <dbReference type="EMBL" id="ELQ40790.1"/>
    </source>
</evidence>
<dbReference type="AlphaFoldDB" id="A0AA97P2E1"/>
<gene>
    <name evidence="3" type="ORF">OOU_Y34scaffold00359g17</name>
</gene>
<name>A0AA97P2E1_PYRO3</name>
<dbReference type="Proteomes" id="UP000011086">
    <property type="component" value="Unassembled WGS sequence"/>
</dbReference>
<feature type="non-terminal residue" evidence="3">
    <location>
        <position position="140"/>
    </location>
</feature>
<feature type="compositionally biased region" description="Basic and acidic residues" evidence="1">
    <location>
        <begin position="52"/>
        <end position="68"/>
    </location>
</feature>
<sequence length="140" mass="15036">MKFSTTALFFSLFAGSMALIVDNEGVKNSPRHLFELVSRAPIPQTGAQGADPAKDKKDPAKQKKKADDAPQVFKDNNGRAVPDGGCCVNGNNLREDICTVRKNAGRCIPAAKTREGCVGLTCIDNKLLSCDANIKDRGRD</sequence>